<organism evidence="1 2">
    <name type="scientific">Gardnerella vaginalis</name>
    <dbReference type="NCBI Taxonomy" id="2702"/>
    <lineage>
        <taxon>Bacteria</taxon>
        <taxon>Bacillati</taxon>
        <taxon>Actinomycetota</taxon>
        <taxon>Actinomycetes</taxon>
        <taxon>Bifidobacteriales</taxon>
        <taxon>Bifidobacteriaceae</taxon>
        <taxon>Gardnerella</taxon>
    </lineage>
</organism>
<keyword evidence="1" id="KW-0378">Hydrolase</keyword>
<dbReference type="Proteomes" id="UP000070505">
    <property type="component" value="Unassembled WGS sequence"/>
</dbReference>
<dbReference type="PANTHER" id="PTHR19288:SF95">
    <property type="entry name" value="D-GLYCEROL 3-PHOSPHATE PHOSPHATASE"/>
    <property type="match status" value="1"/>
</dbReference>
<name>A0A135Z8A5_GARVA</name>
<protein>
    <submittedName>
        <fullName evidence="1">HAD hydrolase, family IIA</fullName>
    </submittedName>
</protein>
<gene>
    <name evidence="1" type="ORF">HMPREF3230_00512</name>
</gene>
<dbReference type="AlphaFoldDB" id="A0A135Z8A5"/>
<comment type="caution">
    <text evidence="1">The sequence shown here is derived from an EMBL/GenBank/DDBJ whole genome shotgun (WGS) entry which is preliminary data.</text>
</comment>
<dbReference type="Pfam" id="PF13242">
    <property type="entry name" value="Hydrolase_like"/>
    <property type="match status" value="1"/>
</dbReference>
<dbReference type="GO" id="GO:0005737">
    <property type="term" value="C:cytoplasm"/>
    <property type="evidence" value="ECO:0007669"/>
    <property type="project" value="TreeGrafter"/>
</dbReference>
<dbReference type="PATRIC" id="fig|2702.101.peg.496"/>
<dbReference type="EMBL" id="LSRC01000019">
    <property type="protein sequence ID" value="KXI17865.1"/>
    <property type="molecule type" value="Genomic_DNA"/>
</dbReference>
<reference evidence="2" key="1">
    <citation type="submission" date="2016-02" db="EMBL/GenBank/DDBJ databases">
        <authorList>
            <person name="Mitreva M."/>
            <person name="Pepin K.H."/>
            <person name="Mihindukulasuriya K.A."/>
            <person name="Fulton R."/>
            <person name="Fronick C."/>
            <person name="O'Laughlin M."/>
            <person name="Miner T."/>
            <person name="Herter B."/>
            <person name="Rosa B.A."/>
            <person name="Cordes M."/>
            <person name="Tomlinson C."/>
            <person name="Wollam A."/>
            <person name="Palsikar V.B."/>
            <person name="Mardis E.R."/>
            <person name="Wilson R.K."/>
        </authorList>
    </citation>
    <scope>NUCLEOTIDE SEQUENCE [LARGE SCALE GENOMIC DNA]</scope>
    <source>
        <strain evidence="2">CMW7778B</strain>
    </source>
</reference>
<accession>A0A135Z8A5</accession>
<dbReference type="InterPro" id="IPR036412">
    <property type="entry name" value="HAD-like_sf"/>
</dbReference>
<dbReference type="Gene3D" id="3.40.50.1000">
    <property type="entry name" value="HAD superfamily/HAD-like"/>
    <property type="match status" value="2"/>
</dbReference>
<evidence type="ECO:0000313" key="2">
    <source>
        <dbReference type="Proteomes" id="UP000070505"/>
    </source>
</evidence>
<dbReference type="Pfam" id="PF13344">
    <property type="entry name" value="Hydrolase_6"/>
    <property type="match status" value="1"/>
</dbReference>
<dbReference type="InterPro" id="IPR006357">
    <property type="entry name" value="HAD-SF_hydro_IIA"/>
</dbReference>
<sequence length="375" mass="40762">MRGSLMQFNKRTNLLSSERFLSESFNLALLDLDGVVYRGGNAVANACEAIAGAQNRGMFIEYTTNNSSRFPTVVAKQLESFGLKVEPWQIITSSVVAARMVARHVDRGAKVLVLGAEHLLQEVKKVGLEPVLSCEDSPQAVIQGWYPQMTWLEMAEVSFAIEHGAKYFVTNRDLTIPRELGIAPGCGSMIQAVINATGVEPIASAGKPESAMYDEARLLVAANANSNDLASIKDSCDYTEKDECANPVISIDDSLAVGDRLDTDIEAGTRGGYKSLLVLTGVTNPKMLMLAPDYLRPSFVSADLRGLNESHEAPKRIDENTFVCANARAKLVDNRLIEVSDSSDCNALRAACALTWSLKDSGENLDDYILPEFCL</sequence>
<evidence type="ECO:0000313" key="1">
    <source>
        <dbReference type="EMBL" id="KXI17865.1"/>
    </source>
</evidence>
<dbReference type="SUPFAM" id="SSF56784">
    <property type="entry name" value="HAD-like"/>
    <property type="match status" value="1"/>
</dbReference>
<dbReference type="NCBIfam" id="TIGR01460">
    <property type="entry name" value="HAD-SF-IIA"/>
    <property type="match status" value="1"/>
</dbReference>
<dbReference type="InterPro" id="IPR023214">
    <property type="entry name" value="HAD_sf"/>
</dbReference>
<dbReference type="PANTHER" id="PTHR19288">
    <property type="entry name" value="4-NITROPHENYLPHOSPHATASE-RELATED"/>
    <property type="match status" value="1"/>
</dbReference>
<proteinExistence type="predicted"/>
<dbReference type="GO" id="GO:0016791">
    <property type="term" value="F:phosphatase activity"/>
    <property type="evidence" value="ECO:0007669"/>
    <property type="project" value="TreeGrafter"/>
</dbReference>